<dbReference type="EMBL" id="PFMA01000016">
    <property type="protein sequence ID" value="PIY93642.1"/>
    <property type="molecule type" value="Genomic_DNA"/>
</dbReference>
<dbReference type="InterPro" id="IPR029063">
    <property type="entry name" value="SAM-dependent_MTases_sf"/>
</dbReference>
<proteinExistence type="predicted"/>
<protein>
    <recommendedName>
        <fullName evidence="1">Ribosomal RNA large subunit methyltransferase K/L-like methyltransferase domain-containing protein</fullName>
    </recommendedName>
</protein>
<dbReference type="SUPFAM" id="SSF53335">
    <property type="entry name" value="S-adenosyl-L-methionine-dependent methyltransferases"/>
    <property type="match status" value="1"/>
</dbReference>
<accession>A0A2M7RAW7</accession>
<dbReference type="Pfam" id="PF01170">
    <property type="entry name" value="UPF0020"/>
    <property type="match status" value="1"/>
</dbReference>
<evidence type="ECO:0000313" key="3">
    <source>
        <dbReference type="Proteomes" id="UP000229449"/>
    </source>
</evidence>
<comment type="caution">
    <text evidence="2">The sequence shown here is derived from an EMBL/GenBank/DDBJ whole genome shotgun (WGS) entry which is preliminary data.</text>
</comment>
<sequence>MQCIFELGHQPHISTAEVLAVLRRAKIKYKILNTKNDYFILDVKSTEDKIEKLSPDFGGIIQVGVQIESKEFPQKIIVDYLQTQESGKINFSISPTNSKLAINIKKELKALGKSVRYVETKNTASILHNKLLESKSHFTVFQNSVYKTIFIQDIEGFTQRDYYRPVTDNISGMLPPKLSRTMINLSGCNKDAVILDPFCGSGTILNEALSLGFNHIIGSDISPKAIEDSKKNISWMIEKNNLKNVKSKIFLAKTTELLNYLKPQSIELIVAEPYMGKPLHGREPNTVLEQQAQDLAKLYIDSFKTFYKILKADGIIIFIIPKFKFGNVWITVNCLDEIKKLGFEILNFENGDRSLLYHRPTQFVGREIWKFRKI</sequence>
<dbReference type="PANTHER" id="PTHR14911:SF13">
    <property type="entry name" value="TRNA (GUANINE(6)-N2)-METHYLTRANSFERASE THUMP3"/>
    <property type="match status" value="1"/>
</dbReference>
<dbReference type="GO" id="GO:0016423">
    <property type="term" value="F:tRNA (guanine) methyltransferase activity"/>
    <property type="evidence" value="ECO:0007669"/>
    <property type="project" value="TreeGrafter"/>
</dbReference>
<dbReference type="CDD" id="cd02440">
    <property type="entry name" value="AdoMet_MTases"/>
    <property type="match status" value="1"/>
</dbReference>
<evidence type="ECO:0000259" key="1">
    <source>
        <dbReference type="Pfam" id="PF01170"/>
    </source>
</evidence>
<evidence type="ECO:0000313" key="2">
    <source>
        <dbReference type="EMBL" id="PIY93642.1"/>
    </source>
</evidence>
<dbReference type="GO" id="GO:0030488">
    <property type="term" value="P:tRNA methylation"/>
    <property type="evidence" value="ECO:0007669"/>
    <property type="project" value="TreeGrafter"/>
</dbReference>
<dbReference type="AlphaFoldDB" id="A0A2M7RAW7"/>
<dbReference type="Gene3D" id="3.40.50.150">
    <property type="entry name" value="Vaccinia Virus protein VP39"/>
    <property type="match status" value="1"/>
</dbReference>
<reference evidence="3" key="1">
    <citation type="submission" date="2017-09" db="EMBL/GenBank/DDBJ databases">
        <title>Depth-based differentiation of microbial function through sediment-hosted aquifers and enrichment of novel symbionts in the deep terrestrial subsurface.</title>
        <authorList>
            <person name="Probst A.J."/>
            <person name="Ladd B."/>
            <person name="Jarett J.K."/>
            <person name="Geller-Mcgrath D.E."/>
            <person name="Sieber C.M.K."/>
            <person name="Emerson J.B."/>
            <person name="Anantharaman K."/>
            <person name="Thomas B.C."/>
            <person name="Malmstrom R."/>
            <person name="Stieglmeier M."/>
            <person name="Klingl A."/>
            <person name="Woyke T."/>
            <person name="Ryan C.M."/>
            <person name="Banfield J.F."/>
        </authorList>
    </citation>
    <scope>NUCLEOTIDE SEQUENCE [LARGE SCALE GENOMIC DNA]</scope>
</reference>
<dbReference type="Proteomes" id="UP000229449">
    <property type="component" value="Unassembled WGS sequence"/>
</dbReference>
<organism evidence="2 3">
    <name type="scientific">Candidatus Magasanikbacteria bacterium CG_4_10_14_0_8_um_filter_32_14</name>
    <dbReference type="NCBI Taxonomy" id="1974640"/>
    <lineage>
        <taxon>Bacteria</taxon>
        <taxon>Candidatus Magasanikiibacteriota</taxon>
    </lineage>
</organism>
<gene>
    <name evidence="2" type="ORF">COY69_00560</name>
</gene>
<dbReference type="PANTHER" id="PTHR14911">
    <property type="entry name" value="THUMP DOMAIN-CONTAINING"/>
    <property type="match status" value="1"/>
</dbReference>
<feature type="domain" description="Ribosomal RNA large subunit methyltransferase K/L-like methyltransferase" evidence="1">
    <location>
        <begin position="168"/>
        <end position="232"/>
    </location>
</feature>
<dbReference type="InterPro" id="IPR000241">
    <property type="entry name" value="RlmKL-like_Mtase"/>
</dbReference>
<name>A0A2M7RAW7_9BACT</name>